<dbReference type="GeneID" id="11535157"/>
<dbReference type="PANTHER" id="PTHR41807">
    <property type="entry name" value="GLUTATHIONE TRANSFERASE 3"/>
    <property type="match status" value="1"/>
</dbReference>
<reference evidence="3 4" key="1">
    <citation type="journal article" date="2011" name="Proc. Natl. Acad. Sci. U.S.A.">
        <title>Evolutionary erosion of yeast sex chromosomes by mating-type switching accidents.</title>
        <authorList>
            <person name="Gordon J.L."/>
            <person name="Armisen D."/>
            <person name="Proux-Wera E."/>
            <person name="Oheigeartaigh S.S."/>
            <person name="Byrne K.P."/>
            <person name="Wolfe K.H."/>
        </authorList>
    </citation>
    <scope>NUCLEOTIDE SEQUENCE [LARGE SCALE GENOMIC DNA]</scope>
    <source>
        <strain evidence="4">ATCC 24235 / CBS 4417 / NBRC 1672 / NRRL Y-8282 / UCD 70-5</strain>
    </source>
</reference>
<sequence>MSTKKSVFSRWNKTAILDLIEKLKVNDIPYSLKKTELIGLLENHLKTLDTPLDDVLEYPELVEFYSNQKHDGKELKKEEDDSASLDDSNEANRSKMSNFIDFTRLLPKKTADDEGIHSQEDEEYVYRSDEDLEDEDALDADELQSELDDLLAMEEHTPLQRIVLKLQQWNENVQDYLSTVYSIAFILHLVEFTIFFKYLLSHYPACDDLDVKENLMIVVPNILLWFTVAIAIPCLVSYYFNFIRYDLPSMEFDPMIFSVVKIGFAYTLSGHSQALQIPKSLCHYEELRTFAELYKDALGQLPLFIGLVGCVLTLYIF</sequence>
<feature type="region of interest" description="Disordered" evidence="1">
    <location>
        <begin position="69"/>
        <end position="90"/>
    </location>
</feature>
<evidence type="ECO:0000313" key="4">
    <source>
        <dbReference type="Proteomes" id="UP000005666"/>
    </source>
</evidence>
<evidence type="ECO:0000313" key="3">
    <source>
        <dbReference type="EMBL" id="CCE62064.1"/>
    </source>
</evidence>
<dbReference type="RefSeq" id="XP_003684498.1">
    <property type="nucleotide sequence ID" value="XM_003684450.1"/>
</dbReference>
<dbReference type="OrthoDB" id="4034134at2759"/>
<feature type="region of interest" description="Disordered" evidence="1">
    <location>
        <begin position="111"/>
        <end position="131"/>
    </location>
</feature>
<protein>
    <submittedName>
        <fullName evidence="3">Uncharacterized protein</fullName>
    </submittedName>
</protein>
<feature type="compositionally biased region" description="Basic and acidic residues" evidence="1">
    <location>
        <begin position="111"/>
        <end position="129"/>
    </location>
</feature>
<feature type="compositionally biased region" description="Basic and acidic residues" evidence="1">
    <location>
        <begin position="69"/>
        <end position="79"/>
    </location>
</feature>
<keyword evidence="4" id="KW-1185">Reference proteome</keyword>
<proteinExistence type="predicted"/>
<feature type="transmembrane region" description="Helical" evidence="2">
    <location>
        <begin position="297"/>
        <end position="316"/>
    </location>
</feature>
<feature type="transmembrane region" description="Helical" evidence="2">
    <location>
        <begin position="176"/>
        <end position="196"/>
    </location>
</feature>
<dbReference type="OMA" id="YVNFIRY"/>
<evidence type="ECO:0000256" key="2">
    <source>
        <dbReference type="SAM" id="Phobius"/>
    </source>
</evidence>
<keyword evidence="2" id="KW-0812">Transmembrane</keyword>
<name>G8BPY3_TETPH</name>
<keyword evidence="2" id="KW-0472">Membrane</keyword>
<dbReference type="EMBL" id="HE612857">
    <property type="protein sequence ID" value="CCE62064.1"/>
    <property type="molecule type" value="Genomic_DNA"/>
</dbReference>
<dbReference type="GO" id="GO:0016020">
    <property type="term" value="C:membrane"/>
    <property type="evidence" value="ECO:0007669"/>
    <property type="project" value="TreeGrafter"/>
</dbReference>
<dbReference type="STRING" id="1071381.G8BPY3"/>
<dbReference type="KEGG" id="tpf:TPHA_0B03920"/>
<organism evidence="3 4">
    <name type="scientific">Tetrapisispora phaffii (strain ATCC 24235 / CBS 4417 / NBRC 1672 / NRRL Y-8282 / UCD 70-5)</name>
    <name type="common">Yeast</name>
    <name type="synonym">Fabospora phaffii</name>
    <dbReference type="NCBI Taxonomy" id="1071381"/>
    <lineage>
        <taxon>Eukaryota</taxon>
        <taxon>Fungi</taxon>
        <taxon>Dikarya</taxon>
        <taxon>Ascomycota</taxon>
        <taxon>Saccharomycotina</taxon>
        <taxon>Saccharomycetes</taxon>
        <taxon>Saccharomycetales</taxon>
        <taxon>Saccharomycetaceae</taxon>
        <taxon>Tetrapisispora</taxon>
    </lineage>
</organism>
<dbReference type="Proteomes" id="UP000005666">
    <property type="component" value="Chromosome 2"/>
</dbReference>
<gene>
    <name evidence="3" type="primary">TPHA0B03920</name>
    <name evidence="3" type="ordered locus">TPHA_0B03920</name>
</gene>
<dbReference type="eggNOG" id="ENOG502S2H3">
    <property type="taxonomic scope" value="Eukaryota"/>
</dbReference>
<dbReference type="PANTHER" id="PTHR41807:SF1">
    <property type="entry name" value="GLUTATHIONE TRANSFERASE 3"/>
    <property type="match status" value="1"/>
</dbReference>
<dbReference type="HOGENOM" id="CLU_052849_0_0_1"/>
<keyword evidence="2" id="KW-1133">Transmembrane helix</keyword>
<dbReference type="InterPro" id="IPR038872">
    <property type="entry name" value="Put_GTT3"/>
</dbReference>
<feature type="transmembrane region" description="Helical" evidence="2">
    <location>
        <begin position="216"/>
        <end position="240"/>
    </location>
</feature>
<feature type="compositionally biased region" description="Acidic residues" evidence="1">
    <location>
        <begin position="80"/>
        <end position="89"/>
    </location>
</feature>
<accession>G8BPY3</accession>
<dbReference type="AlphaFoldDB" id="G8BPY3"/>
<evidence type="ECO:0000256" key="1">
    <source>
        <dbReference type="SAM" id="MobiDB-lite"/>
    </source>
</evidence>